<accession>A0AAN6S5F7</accession>
<gene>
    <name evidence="2" type="ORF">QBC46DRAFT_449015</name>
</gene>
<comment type="caution">
    <text evidence="2">The sequence shown here is derived from an EMBL/GenBank/DDBJ whole genome shotgun (WGS) entry which is preliminary data.</text>
</comment>
<dbReference type="Proteomes" id="UP001303473">
    <property type="component" value="Unassembled WGS sequence"/>
</dbReference>
<name>A0AAN6S5F7_9PEZI</name>
<evidence type="ECO:0000313" key="2">
    <source>
        <dbReference type="EMBL" id="KAK3941135.1"/>
    </source>
</evidence>
<dbReference type="EMBL" id="MU853787">
    <property type="protein sequence ID" value="KAK3941135.1"/>
    <property type="molecule type" value="Genomic_DNA"/>
</dbReference>
<feature type="chain" id="PRO_5042886917" evidence="1">
    <location>
        <begin position="17"/>
        <end position="128"/>
    </location>
</feature>
<evidence type="ECO:0000313" key="3">
    <source>
        <dbReference type="Proteomes" id="UP001303473"/>
    </source>
</evidence>
<protein>
    <submittedName>
        <fullName evidence="2">Uncharacterized protein</fullName>
    </submittedName>
</protein>
<organism evidence="2 3">
    <name type="scientific">Diplogelasinospora grovesii</name>
    <dbReference type="NCBI Taxonomy" id="303347"/>
    <lineage>
        <taxon>Eukaryota</taxon>
        <taxon>Fungi</taxon>
        <taxon>Dikarya</taxon>
        <taxon>Ascomycota</taxon>
        <taxon>Pezizomycotina</taxon>
        <taxon>Sordariomycetes</taxon>
        <taxon>Sordariomycetidae</taxon>
        <taxon>Sordariales</taxon>
        <taxon>Diplogelasinosporaceae</taxon>
        <taxon>Diplogelasinospora</taxon>
    </lineage>
</organism>
<dbReference type="AlphaFoldDB" id="A0AAN6S5F7"/>
<evidence type="ECO:0000256" key="1">
    <source>
        <dbReference type="SAM" id="SignalP"/>
    </source>
</evidence>
<proteinExistence type="predicted"/>
<feature type="signal peptide" evidence="1">
    <location>
        <begin position="1"/>
        <end position="16"/>
    </location>
</feature>
<sequence length="128" mass="13442">MQLITLTTLFISAASALSFRSSGFAKVARNDPHIGDIRIFGELGCSADNQGVWTVLQSDLGVCQDFSTVVKSVILGDIKNGCTFFAFSEAGCQGVRRAFGVGGCDDAVDGVDTWGSFEFVCPTDASGN</sequence>
<keyword evidence="3" id="KW-1185">Reference proteome</keyword>
<keyword evidence="1" id="KW-0732">Signal</keyword>
<reference evidence="3" key="1">
    <citation type="journal article" date="2023" name="Mol. Phylogenet. Evol.">
        <title>Genome-scale phylogeny and comparative genomics of the fungal order Sordariales.</title>
        <authorList>
            <person name="Hensen N."/>
            <person name="Bonometti L."/>
            <person name="Westerberg I."/>
            <person name="Brannstrom I.O."/>
            <person name="Guillou S."/>
            <person name="Cros-Aarteil S."/>
            <person name="Calhoun S."/>
            <person name="Haridas S."/>
            <person name="Kuo A."/>
            <person name="Mondo S."/>
            <person name="Pangilinan J."/>
            <person name="Riley R."/>
            <person name="LaButti K."/>
            <person name="Andreopoulos B."/>
            <person name="Lipzen A."/>
            <person name="Chen C."/>
            <person name="Yan M."/>
            <person name="Daum C."/>
            <person name="Ng V."/>
            <person name="Clum A."/>
            <person name="Steindorff A."/>
            <person name="Ohm R.A."/>
            <person name="Martin F."/>
            <person name="Silar P."/>
            <person name="Natvig D.O."/>
            <person name="Lalanne C."/>
            <person name="Gautier V."/>
            <person name="Ament-Velasquez S.L."/>
            <person name="Kruys A."/>
            <person name="Hutchinson M.I."/>
            <person name="Powell A.J."/>
            <person name="Barry K."/>
            <person name="Miller A.N."/>
            <person name="Grigoriev I.V."/>
            <person name="Debuchy R."/>
            <person name="Gladieux P."/>
            <person name="Hiltunen Thoren M."/>
            <person name="Johannesson H."/>
        </authorList>
    </citation>
    <scope>NUCLEOTIDE SEQUENCE [LARGE SCALE GENOMIC DNA]</scope>
    <source>
        <strain evidence="3">CBS 340.73</strain>
    </source>
</reference>